<keyword evidence="4" id="KW-0378">Hydrolase</keyword>
<evidence type="ECO:0000256" key="1">
    <source>
        <dbReference type="ARBA" id="ARBA00001947"/>
    </source>
</evidence>
<evidence type="ECO:0000256" key="3">
    <source>
        <dbReference type="ARBA" id="ARBA00022723"/>
    </source>
</evidence>
<dbReference type="Pfam" id="PF01431">
    <property type="entry name" value="Peptidase_M13"/>
    <property type="match status" value="1"/>
</dbReference>
<evidence type="ECO:0000259" key="8">
    <source>
        <dbReference type="Pfam" id="PF05649"/>
    </source>
</evidence>
<keyword evidence="2" id="KW-0645">Protease</keyword>
<reference evidence="9 10" key="1">
    <citation type="submission" date="2019-04" db="EMBL/GenBank/DDBJ databases">
        <authorList>
            <consortium name="Wellcome Sanger Institute Data Sharing"/>
        </authorList>
    </citation>
    <scope>NUCLEOTIDE SEQUENCE [LARGE SCALE GENOMIC DNA]</scope>
</reference>
<dbReference type="Gene3D" id="3.40.390.10">
    <property type="entry name" value="Collagenase (Catalytic Domain)"/>
    <property type="match status" value="2"/>
</dbReference>
<evidence type="ECO:0000256" key="6">
    <source>
        <dbReference type="ARBA" id="ARBA00023049"/>
    </source>
</evidence>
<dbReference type="GO" id="GO:0004222">
    <property type="term" value="F:metalloendopeptidase activity"/>
    <property type="evidence" value="ECO:0007669"/>
    <property type="project" value="InterPro"/>
</dbReference>
<feature type="domain" description="Peptidase M13 N-terminal" evidence="8">
    <location>
        <begin position="78"/>
        <end position="357"/>
    </location>
</feature>
<dbReference type="GeneTree" id="ENSGT00940000157799"/>
<keyword evidence="5" id="KW-0862">Zinc</keyword>
<evidence type="ECO:0000259" key="7">
    <source>
        <dbReference type="Pfam" id="PF01431"/>
    </source>
</evidence>
<gene>
    <name evidence="9" type="primary">MMEL1</name>
    <name evidence="9" type="synonym">mmel1</name>
</gene>
<keyword evidence="6" id="KW-0482">Metalloprotease</keyword>
<accession>A0A8C9V9T7</accession>
<dbReference type="InterPro" id="IPR024079">
    <property type="entry name" value="MetalloPept_cat_dom_sf"/>
</dbReference>
<evidence type="ECO:0000313" key="10">
    <source>
        <dbReference type="Proteomes" id="UP000694397"/>
    </source>
</evidence>
<sequence>MDPKVEPCENFYQYACGGWLERHVIPETSSRHSIFDILRDELEIVLKGVLETRNGMDRDAFKKAKTLYSSCMNESEYAWSLEDTLATLNARFHKKVLVDLFVWTDDRDSSRHIIYIDQPGLGMPSRDYYFNDGSYKQAYLKFMVSLAKIAREDRNLTQDDDRIWEEMMMVMELETDIANATSPAEERQDVTLLYNKMTCIASLSVVVVAIDVQPQEEVVVYGAPYLQKLGDVLIKHDTRTMQNYLTWQLIIERVSSLSRRFKEARAQYRKALYGTTAEEARWRDCVRYVQSSMENAVGALYVRETFAGESKRMVSDLIKKIQEAYVETLEELSWMDAQSKEKAREKAMSIKEQIGYPDHILEEKNRKLDLEYAHLNFSEENYFENILENLQAGAHKSLRKLREPVDPDVWIIGAAVVNAFYSPNRNQIVFPAGILQPPFFSKHQLQALNFGGIGMVIGHEITHGFDDNGRNFDKDGNMNNWWSNYSAEHFKDQSQCMVQQYGNFCWKLAGGQNVSSVLRVHLIGSQHAYMKWVEREGEEQRLPGLDLNHRQLFFLNFAQVWCGSYRPEYASQSIKTDSHSPLEYRVMGSLQNFNSFSEAFSCKPGSPMNPVVKCRVW</sequence>
<evidence type="ECO:0000313" key="9">
    <source>
        <dbReference type="Ensembl" id="ENSSFOP00015039101.1"/>
    </source>
</evidence>
<dbReference type="AlphaFoldDB" id="A0A8C9V9T7"/>
<dbReference type="Ensembl" id="ENSSFOT00015068859.1">
    <property type="protein sequence ID" value="ENSSFOP00015039101.1"/>
    <property type="gene ID" value="ENSSFOG00015007629.2"/>
</dbReference>
<dbReference type="InterPro" id="IPR000718">
    <property type="entry name" value="Peptidase_M13"/>
</dbReference>
<dbReference type="GO" id="GO:0046872">
    <property type="term" value="F:metal ion binding"/>
    <property type="evidence" value="ECO:0007669"/>
    <property type="project" value="UniProtKB-KW"/>
</dbReference>
<comment type="cofactor">
    <cofactor evidence="1">
        <name>Zn(2+)</name>
        <dbReference type="ChEBI" id="CHEBI:29105"/>
    </cofactor>
</comment>
<protein>
    <submittedName>
        <fullName evidence="9">Membrane metalloendopeptidase like 1</fullName>
    </submittedName>
</protein>
<reference evidence="9" key="3">
    <citation type="submission" date="2025-09" db="UniProtKB">
        <authorList>
            <consortium name="Ensembl"/>
        </authorList>
    </citation>
    <scope>IDENTIFICATION</scope>
</reference>
<dbReference type="GO" id="GO:0016485">
    <property type="term" value="P:protein processing"/>
    <property type="evidence" value="ECO:0007669"/>
    <property type="project" value="TreeGrafter"/>
</dbReference>
<dbReference type="GO" id="GO:0005886">
    <property type="term" value="C:plasma membrane"/>
    <property type="evidence" value="ECO:0007669"/>
    <property type="project" value="TreeGrafter"/>
</dbReference>
<dbReference type="SUPFAM" id="SSF55486">
    <property type="entry name" value="Metalloproteases ('zincins'), catalytic domain"/>
    <property type="match status" value="1"/>
</dbReference>
<evidence type="ECO:0000256" key="4">
    <source>
        <dbReference type="ARBA" id="ARBA00022801"/>
    </source>
</evidence>
<name>A0A8C9V9T7_SCLFO</name>
<dbReference type="PANTHER" id="PTHR11733:SF141">
    <property type="entry name" value="MEMBRANE METALLO-ENDOPEPTIDASE-LIKE 1"/>
    <property type="match status" value="1"/>
</dbReference>
<organism evidence="9 10">
    <name type="scientific">Scleropages formosus</name>
    <name type="common">Asian bonytongue</name>
    <name type="synonym">Osteoglossum formosum</name>
    <dbReference type="NCBI Taxonomy" id="113540"/>
    <lineage>
        <taxon>Eukaryota</taxon>
        <taxon>Metazoa</taxon>
        <taxon>Chordata</taxon>
        <taxon>Craniata</taxon>
        <taxon>Vertebrata</taxon>
        <taxon>Euteleostomi</taxon>
        <taxon>Actinopterygii</taxon>
        <taxon>Neopterygii</taxon>
        <taxon>Teleostei</taxon>
        <taxon>Osteoglossocephala</taxon>
        <taxon>Osteoglossomorpha</taxon>
        <taxon>Osteoglossiformes</taxon>
        <taxon>Osteoglossidae</taxon>
        <taxon>Scleropages</taxon>
    </lineage>
</organism>
<dbReference type="InterPro" id="IPR018497">
    <property type="entry name" value="Peptidase_M13_C"/>
</dbReference>
<dbReference type="Pfam" id="PF05649">
    <property type="entry name" value="Peptidase_M13_N"/>
    <property type="match status" value="2"/>
</dbReference>
<reference evidence="9" key="2">
    <citation type="submission" date="2025-08" db="UniProtKB">
        <authorList>
            <consortium name="Ensembl"/>
        </authorList>
    </citation>
    <scope>IDENTIFICATION</scope>
</reference>
<evidence type="ECO:0000256" key="5">
    <source>
        <dbReference type="ARBA" id="ARBA00022833"/>
    </source>
</evidence>
<dbReference type="Gene3D" id="1.10.1380.10">
    <property type="entry name" value="Neutral endopeptidase , domain2"/>
    <property type="match status" value="2"/>
</dbReference>
<feature type="domain" description="Peptidase M13 N-terminal" evidence="8">
    <location>
        <begin position="7"/>
        <end position="76"/>
    </location>
</feature>
<dbReference type="InterPro" id="IPR008753">
    <property type="entry name" value="Peptidase_M13_N"/>
</dbReference>
<evidence type="ECO:0000256" key="2">
    <source>
        <dbReference type="ARBA" id="ARBA00022670"/>
    </source>
</evidence>
<dbReference type="PRINTS" id="PR00786">
    <property type="entry name" value="NEPRILYSIN"/>
</dbReference>
<keyword evidence="10" id="KW-1185">Reference proteome</keyword>
<keyword evidence="3" id="KW-0479">Metal-binding</keyword>
<dbReference type="Proteomes" id="UP000694397">
    <property type="component" value="Chromosome 22"/>
</dbReference>
<dbReference type="PANTHER" id="PTHR11733">
    <property type="entry name" value="ZINC METALLOPROTEASE FAMILY M13 NEPRILYSIN-RELATED"/>
    <property type="match status" value="1"/>
</dbReference>
<proteinExistence type="predicted"/>
<dbReference type="InterPro" id="IPR042089">
    <property type="entry name" value="Peptidase_M13_dom_2"/>
</dbReference>
<feature type="domain" description="Peptidase M13 C-terminal" evidence="7">
    <location>
        <begin position="418"/>
        <end position="616"/>
    </location>
</feature>
<dbReference type="CDD" id="cd08662">
    <property type="entry name" value="M13"/>
    <property type="match status" value="1"/>
</dbReference>
<dbReference type="PROSITE" id="PS51885">
    <property type="entry name" value="NEPRILYSIN"/>
    <property type="match status" value="1"/>
</dbReference>